<keyword evidence="6" id="KW-1185">Reference proteome</keyword>
<dbReference type="PROSITE" id="PS50297">
    <property type="entry name" value="ANK_REP_REGION"/>
    <property type="match status" value="1"/>
</dbReference>
<sequence>MEVLVKPEDPLSTLPPELFQRIVQYIPTKDLVCLSHASKCMFIDLAPILTLREPVQTAVHAFVKRKRRFPITMTFRPYTAVHWAAHNDNVKLLNYFLSLGVSIRTPAHSRQLRLPDGRRVCHDGAPLHYAAMGNAVEVAKILLDTGAKILDLCPHQDVPILRAAARGNVEIVRLLLSYGQTWQPLFWDVPSPLEAALKGPRNSRTLEVAQILLMADEPLQAVIEDYPAGMCLDCRVACAASLRPWAMREGGPTDWCLFLVWLAHGYVKTSNGRDVVLQAEILMVVQDGVLWVVGNTSPR</sequence>
<dbReference type="InParanoid" id="A0A5J5ELV8"/>
<dbReference type="Proteomes" id="UP000326924">
    <property type="component" value="Unassembled WGS sequence"/>
</dbReference>
<dbReference type="Gene3D" id="1.25.40.20">
    <property type="entry name" value="Ankyrin repeat-containing domain"/>
    <property type="match status" value="1"/>
</dbReference>
<dbReference type="InterPro" id="IPR036047">
    <property type="entry name" value="F-box-like_dom_sf"/>
</dbReference>
<dbReference type="InterPro" id="IPR002110">
    <property type="entry name" value="Ankyrin_rpt"/>
</dbReference>
<dbReference type="SMART" id="SM00248">
    <property type="entry name" value="ANK"/>
    <property type="match status" value="3"/>
</dbReference>
<dbReference type="PROSITE" id="PS50181">
    <property type="entry name" value="FBOX"/>
    <property type="match status" value="1"/>
</dbReference>
<organism evidence="5 6">
    <name type="scientific">Sphaerosporella brunnea</name>
    <dbReference type="NCBI Taxonomy" id="1250544"/>
    <lineage>
        <taxon>Eukaryota</taxon>
        <taxon>Fungi</taxon>
        <taxon>Dikarya</taxon>
        <taxon>Ascomycota</taxon>
        <taxon>Pezizomycotina</taxon>
        <taxon>Pezizomycetes</taxon>
        <taxon>Pezizales</taxon>
        <taxon>Pyronemataceae</taxon>
        <taxon>Sphaerosporella</taxon>
    </lineage>
</organism>
<name>A0A5J5ELV8_9PEZI</name>
<evidence type="ECO:0000256" key="2">
    <source>
        <dbReference type="ARBA" id="ARBA00023043"/>
    </source>
</evidence>
<evidence type="ECO:0000259" key="4">
    <source>
        <dbReference type="PROSITE" id="PS50181"/>
    </source>
</evidence>
<dbReference type="Pfam" id="PF00646">
    <property type="entry name" value="F-box"/>
    <property type="match status" value="1"/>
</dbReference>
<dbReference type="PROSITE" id="PS50088">
    <property type="entry name" value="ANK_REPEAT"/>
    <property type="match status" value="1"/>
</dbReference>
<dbReference type="OrthoDB" id="341259at2759"/>
<protein>
    <recommendedName>
        <fullName evidence="4">F-box domain-containing protein</fullName>
    </recommendedName>
</protein>
<feature type="domain" description="F-box" evidence="4">
    <location>
        <begin position="8"/>
        <end position="39"/>
    </location>
</feature>
<evidence type="ECO:0000313" key="6">
    <source>
        <dbReference type="Proteomes" id="UP000326924"/>
    </source>
</evidence>
<dbReference type="SUPFAM" id="SSF48403">
    <property type="entry name" value="Ankyrin repeat"/>
    <property type="match status" value="1"/>
</dbReference>
<evidence type="ECO:0000256" key="3">
    <source>
        <dbReference type="PROSITE-ProRule" id="PRU00023"/>
    </source>
</evidence>
<dbReference type="SUPFAM" id="SSF81383">
    <property type="entry name" value="F-box domain"/>
    <property type="match status" value="1"/>
</dbReference>
<dbReference type="PANTHER" id="PTHR24203">
    <property type="entry name" value="ANKYRIN REPEAT FAMILY PROTEIN"/>
    <property type="match status" value="1"/>
</dbReference>
<dbReference type="AlphaFoldDB" id="A0A5J5ELV8"/>
<proteinExistence type="predicted"/>
<comment type="caution">
    <text evidence="5">The sequence shown here is derived from an EMBL/GenBank/DDBJ whole genome shotgun (WGS) entry which is preliminary data.</text>
</comment>
<gene>
    <name evidence="5" type="ORF">FN846DRAFT_966025</name>
</gene>
<reference evidence="5 6" key="1">
    <citation type="submission" date="2019-09" db="EMBL/GenBank/DDBJ databases">
        <title>Draft genome of the ectomycorrhizal ascomycete Sphaerosporella brunnea.</title>
        <authorList>
            <consortium name="DOE Joint Genome Institute"/>
            <person name="Benucci G.M."/>
            <person name="Marozzi G."/>
            <person name="Antonielli L."/>
            <person name="Sanchez S."/>
            <person name="Marco P."/>
            <person name="Wang X."/>
            <person name="Falini L.B."/>
            <person name="Barry K."/>
            <person name="Haridas S."/>
            <person name="Lipzen A."/>
            <person name="Labutti K."/>
            <person name="Grigoriev I.V."/>
            <person name="Murat C."/>
            <person name="Martin F."/>
            <person name="Albertini E."/>
            <person name="Donnini D."/>
            <person name="Bonito G."/>
        </authorList>
    </citation>
    <scope>NUCLEOTIDE SEQUENCE [LARGE SCALE GENOMIC DNA]</scope>
    <source>
        <strain evidence="5 6">Sb_GMNB300</strain>
    </source>
</reference>
<keyword evidence="1" id="KW-0677">Repeat</keyword>
<evidence type="ECO:0000313" key="5">
    <source>
        <dbReference type="EMBL" id="KAA8896171.1"/>
    </source>
</evidence>
<dbReference type="InterPro" id="IPR036770">
    <property type="entry name" value="Ankyrin_rpt-contain_sf"/>
</dbReference>
<evidence type="ECO:0000256" key="1">
    <source>
        <dbReference type="ARBA" id="ARBA00022737"/>
    </source>
</evidence>
<dbReference type="Pfam" id="PF12796">
    <property type="entry name" value="Ank_2"/>
    <property type="match status" value="1"/>
</dbReference>
<dbReference type="EMBL" id="VXIS01000224">
    <property type="protein sequence ID" value="KAA8896171.1"/>
    <property type="molecule type" value="Genomic_DNA"/>
</dbReference>
<accession>A0A5J5ELV8</accession>
<keyword evidence="2 3" id="KW-0040">ANK repeat</keyword>
<feature type="repeat" description="ANK" evidence="3">
    <location>
        <begin position="122"/>
        <end position="149"/>
    </location>
</feature>
<dbReference type="PANTHER" id="PTHR24203:SF45">
    <property type="entry name" value="ANKYRIN REPEAT DOMAIN 6"/>
    <property type="match status" value="1"/>
</dbReference>
<dbReference type="InterPro" id="IPR001810">
    <property type="entry name" value="F-box_dom"/>
</dbReference>